<dbReference type="Proteomes" id="UP000535543">
    <property type="component" value="Unassembled WGS sequence"/>
</dbReference>
<dbReference type="AlphaFoldDB" id="A0A848KFZ1"/>
<accession>A0A848KFZ1</accession>
<reference evidence="2 3" key="2">
    <citation type="submission" date="2020-06" db="EMBL/GenBank/DDBJ databases">
        <title>Antribacter stalactiti gen. nov., sp. nov., a new member of the family Nacardiaceae isolated from a cave.</title>
        <authorList>
            <person name="Kim I.S."/>
        </authorList>
    </citation>
    <scope>NUCLEOTIDE SEQUENCE [LARGE SCALE GENOMIC DNA]</scope>
    <source>
        <strain evidence="2 3">YC2-7</strain>
    </source>
</reference>
<gene>
    <name evidence="2" type="ORF">FGL95_07390</name>
</gene>
<keyword evidence="3" id="KW-1185">Reference proteome</keyword>
<feature type="region of interest" description="Disordered" evidence="1">
    <location>
        <begin position="78"/>
        <end position="97"/>
    </location>
</feature>
<name>A0A848KFZ1_9NOCA</name>
<sequence>MGITVIVDCNECAVRGTACAECVVTVLLGPPALPRHPHAPTTGGTERFRFDQEEQDAIAVLAEAGMVPVLRLVSVRNSSAARGVSPDGVESDPRRIG</sequence>
<organism evidence="2 3">
    <name type="scientific">Antrihabitans stalactiti</name>
    <dbReference type="NCBI Taxonomy" id="2584121"/>
    <lineage>
        <taxon>Bacteria</taxon>
        <taxon>Bacillati</taxon>
        <taxon>Actinomycetota</taxon>
        <taxon>Actinomycetes</taxon>
        <taxon>Mycobacteriales</taxon>
        <taxon>Nocardiaceae</taxon>
        <taxon>Antrihabitans</taxon>
    </lineage>
</organism>
<reference evidence="2 3" key="1">
    <citation type="submission" date="2019-05" db="EMBL/GenBank/DDBJ databases">
        <authorList>
            <person name="Lee S.D."/>
        </authorList>
    </citation>
    <scope>NUCLEOTIDE SEQUENCE [LARGE SCALE GENOMIC DNA]</scope>
    <source>
        <strain evidence="2 3">YC2-7</strain>
    </source>
</reference>
<proteinExistence type="predicted"/>
<dbReference type="EMBL" id="VCQU01000002">
    <property type="protein sequence ID" value="NMN94857.1"/>
    <property type="molecule type" value="Genomic_DNA"/>
</dbReference>
<evidence type="ECO:0000313" key="3">
    <source>
        <dbReference type="Proteomes" id="UP000535543"/>
    </source>
</evidence>
<comment type="caution">
    <text evidence="2">The sequence shown here is derived from an EMBL/GenBank/DDBJ whole genome shotgun (WGS) entry which is preliminary data.</text>
</comment>
<protein>
    <submittedName>
        <fullName evidence="2">Uncharacterized protein</fullName>
    </submittedName>
</protein>
<evidence type="ECO:0000256" key="1">
    <source>
        <dbReference type="SAM" id="MobiDB-lite"/>
    </source>
</evidence>
<evidence type="ECO:0000313" key="2">
    <source>
        <dbReference type="EMBL" id="NMN94857.1"/>
    </source>
</evidence>